<dbReference type="PANTHER" id="PTHR36436">
    <property type="entry name" value="SLL5081 PROTEIN"/>
    <property type="match status" value="1"/>
</dbReference>
<dbReference type="Gene3D" id="2.30.320.10">
    <property type="entry name" value="YwqG-like"/>
    <property type="match status" value="1"/>
</dbReference>
<dbReference type="OrthoDB" id="8856529at2"/>
<dbReference type="InterPro" id="IPR035948">
    <property type="entry name" value="YwqG-like_sf"/>
</dbReference>
<dbReference type="Pfam" id="PF09234">
    <property type="entry name" value="DUF1963"/>
    <property type="match status" value="1"/>
</dbReference>
<name>M8DF20_9BACL</name>
<dbReference type="InterPro" id="IPR015315">
    <property type="entry name" value="DUF1963"/>
</dbReference>
<evidence type="ECO:0008006" key="3">
    <source>
        <dbReference type="Google" id="ProtNLM"/>
    </source>
</evidence>
<dbReference type="GeneID" id="89498621"/>
<evidence type="ECO:0000313" key="1">
    <source>
        <dbReference type="EMBL" id="EMT52053.1"/>
    </source>
</evidence>
<sequence length="291" mass="33071">MKHEILTLFRESGLDAYADKFEPLIRPSYRIFTQKVPDEHALPSGASKIGGMPDLPAGESWPYWRSYPLSFIAQINLAELPPLADPILPKQGLLLFFYAASAMYGVKGFYDTHQTAKVLYVPDTAGIELIRTAPPEELEDCDPEAVFSPASVSFLTEWTIPPGESADIAGLGMSWSTNREDYDLYWDVFGRRFDEKFQHPDDMKNRLLGCPDPMQGDMQVHCVRLLEGADRKSEEDLLARASQWRLLFQVDSEDDKTGMMWEDVGRLYFWIEQDALERLDFSRVVCDVQGG</sequence>
<dbReference type="RefSeq" id="WP_003389079.1">
    <property type="nucleotide sequence ID" value="NZ_APBN01000005.1"/>
</dbReference>
<dbReference type="EMBL" id="APBN01000005">
    <property type="protein sequence ID" value="EMT52053.1"/>
    <property type="molecule type" value="Genomic_DNA"/>
</dbReference>
<accession>M8DF20</accession>
<proteinExistence type="predicted"/>
<organism evidence="1 2">
    <name type="scientific">Brevibacillus borstelensis AK1</name>
    <dbReference type="NCBI Taxonomy" id="1300222"/>
    <lineage>
        <taxon>Bacteria</taxon>
        <taxon>Bacillati</taxon>
        <taxon>Bacillota</taxon>
        <taxon>Bacilli</taxon>
        <taxon>Bacillales</taxon>
        <taxon>Paenibacillaceae</taxon>
        <taxon>Brevibacillus</taxon>
    </lineage>
</organism>
<dbReference type="STRING" id="1300222.I532_14458"/>
<comment type="caution">
    <text evidence="1">The sequence shown here is derived from an EMBL/GenBank/DDBJ whole genome shotgun (WGS) entry which is preliminary data.</text>
</comment>
<dbReference type="AlphaFoldDB" id="M8DF20"/>
<dbReference type="PATRIC" id="fig|1300222.3.peg.3021"/>
<dbReference type="PANTHER" id="PTHR36436:SF6">
    <property type="entry name" value="SLL5081 PROTEIN"/>
    <property type="match status" value="1"/>
</dbReference>
<gene>
    <name evidence="1" type="ORF">I532_14458</name>
</gene>
<dbReference type="Proteomes" id="UP000012081">
    <property type="component" value="Unassembled WGS sequence"/>
</dbReference>
<reference evidence="1 2" key="1">
    <citation type="submission" date="2013-03" db="EMBL/GenBank/DDBJ databases">
        <title>Assembly of a new bacterial strain Brevibacillus borstelensis AK1.</title>
        <authorList>
            <person name="Rajan I."/>
            <person name="PoliReddy D."/>
            <person name="Sugumar T."/>
            <person name="Rathinam K."/>
            <person name="Alqarawi S."/>
            <person name="Khalil A.B."/>
            <person name="Sivakumar N."/>
        </authorList>
    </citation>
    <scope>NUCLEOTIDE SEQUENCE [LARGE SCALE GENOMIC DNA]</scope>
    <source>
        <strain evidence="1 2">AK1</strain>
    </source>
</reference>
<protein>
    <recommendedName>
        <fullName evidence="3">DUF1963 domain-containing protein</fullName>
    </recommendedName>
</protein>
<evidence type="ECO:0000313" key="2">
    <source>
        <dbReference type="Proteomes" id="UP000012081"/>
    </source>
</evidence>
<keyword evidence="2" id="KW-1185">Reference proteome</keyword>
<dbReference type="SUPFAM" id="SSF103032">
    <property type="entry name" value="Hypothetical protein YwqG"/>
    <property type="match status" value="1"/>
</dbReference>